<evidence type="ECO:0000313" key="10">
    <source>
        <dbReference type="EMBL" id="EPS74197.1"/>
    </source>
</evidence>
<comment type="caution">
    <text evidence="10">The sequence shown here is derived from an EMBL/GenBank/DDBJ whole genome shotgun (WGS) entry which is preliminary data.</text>
</comment>
<dbReference type="GO" id="GO:0015743">
    <property type="term" value="P:malate transport"/>
    <property type="evidence" value="ECO:0007669"/>
    <property type="project" value="InterPro"/>
</dbReference>
<dbReference type="GO" id="GO:0016020">
    <property type="term" value="C:membrane"/>
    <property type="evidence" value="ECO:0007669"/>
    <property type="project" value="UniProtKB-SubCell"/>
</dbReference>
<evidence type="ECO:0000256" key="6">
    <source>
        <dbReference type="ARBA" id="ARBA00023065"/>
    </source>
</evidence>
<feature type="non-terminal residue" evidence="10">
    <location>
        <position position="1"/>
    </location>
</feature>
<feature type="transmembrane region" description="Helical" evidence="9">
    <location>
        <begin position="50"/>
        <end position="69"/>
    </location>
</feature>
<keyword evidence="6" id="KW-0406">Ion transport</keyword>
<name>S8EN55_9LAMI</name>
<feature type="transmembrane region" description="Helical" evidence="9">
    <location>
        <begin position="22"/>
        <end position="44"/>
    </location>
</feature>
<feature type="non-terminal residue" evidence="10">
    <location>
        <position position="177"/>
    </location>
</feature>
<evidence type="ECO:0000256" key="4">
    <source>
        <dbReference type="ARBA" id="ARBA00022692"/>
    </source>
</evidence>
<proteinExistence type="inferred from homology"/>
<feature type="transmembrane region" description="Helical" evidence="9">
    <location>
        <begin position="81"/>
        <end position="98"/>
    </location>
</feature>
<accession>S8EN55</accession>
<evidence type="ECO:0000256" key="3">
    <source>
        <dbReference type="ARBA" id="ARBA00022448"/>
    </source>
</evidence>
<evidence type="ECO:0008006" key="12">
    <source>
        <dbReference type="Google" id="ProtNLM"/>
    </source>
</evidence>
<dbReference type="PANTHER" id="PTHR31086">
    <property type="entry name" value="ALUMINUM-ACTIVATED MALATE TRANSPORTER 10"/>
    <property type="match status" value="1"/>
</dbReference>
<dbReference type="GO" id="GO:0034220">
    <property type="term" value="P:monoatomic ion transmembrane transport"/>
    <property type="evidence" value="ECO:0007669"/>
    <property type="project" value="UniProtKB-KW"/>
</dbReference>
<evidence type="ECO:0000256" key="5">
    <source>
        <dbReference type="ARBA" id="ARBA00022989"/>
    </source>
</evidence>
<protein>
    <recommendedName>
        <fullName evidence="12">Fusaric acid resistance protein</fullName>
    </recommendedName>
</protein>
<dbReference type="OrthoDB" id="68611at2759"/>
<sequence length="177" mass="19189">ENKMKTTACFPMMGLFNDHKKLCLLIHSLKVGFALVLVSLFYLVDPLFDQVGVNAIWAIMTVVVMFEYHAGATLGKGINRGIGTLLGAVIGSLVAVTADSIGGIWRPILIATALLFLSAAAAYLEQTPRIKKRYQYGFRIFILTLNLVSISGVRVESAVEVARDRLANIGIGFAVCI</sequence>
<evidence type="ECO:0000256" key="2">
    <source>
        <dbReference type="ARBA" id="ARBA00007079"/>
    </source>
</evidence>
<keyword evidence="5 9" id="KW-1133">Transmembrane helix</keyword>
<dbReference type="AlphaFoldDB" id="S8EN55"/>
<reference evidence="10 11" key="1">
    <citation type="journal article" date="2013" name="BMC Genomics">
        <title>The miniature genome of a carnivorous plant Genlisea aurea contains a low number of genes and short non-coding sequences.</title>
        <authorList>
            <person name="Leushkin E.V."/>
            <person name="Sutormin R.A."/>
            <person name="Nabieva E.R."/>
            <person name="Penin A.A."/>
            <person name="Kondrashov A.S."/>
            <person name="Logacheva M.D."/>
        </authorList>
    </citation>
    <scope>NUCLEOTIDE SEQUENCE [LARGE SCALE GENOMIC DNA]</scope>
</reference>
<keyword evidence="8" id="KW-0407">Ion channel</keyword>
<comment type="subcellular location">
    <subcellularLocation>
        <location evidence="1">Membrane</location>
        <topology evidence="1">Multi-pass membrane protein</topology>
    </subcellularLocation>
</comment>
<dbReference type="InterPro" id="IPR020966">
    <property type="entry name" value="ALMT"/>
</dbReference>
<evidence type="ECO:0000313" key="11">
    <source>
        <dbReference type="Proteomes" id="UP000015453"/>
    </source>
</evidence>
<keyword evidence="3" id="KW-0813">Transport</keyword>
<dbReference type="EMBL" id="AUSU01000147">
    <property type="protein sequence ID" value="EPS74197.1"/>
    <property type="molecule type" value="Genomic_DNA"/>
</dbReference>
<evidence type="ECO:0000256" key="9">
    <source>
        <dbReference type="SAM" id="Phobius"/>
    </source>
</evidence>
<organism evidence="10 11">
    <name type="scientific">Genlisea aurea</name>
    <dbReference type="NCBI Taxonomy" id="192259"/>
    <lineage>
        <taxon>Eukaryota</taxon>
        <taxon>Viridiplantae</taxon>
        <taxon>Streptophyta</taxon>
        <taxon>Embryophyta</taxon>
        <taxon>Tracheophyta</taxon>
        <taxon>Spermatophyta</taxon>
        <taxon>Magnoliopsida</taxon>
        <taxon>eudicotyledons</taxon>
        <taxon>Gunneridae</taxon>
        <taxon>Pentapetalae</taxon>
        <taxon>asterids</taxon>
        <taxon>lamiids</taxon>
        <taxon>Lamiales</taxon>
        <taxon>Lentibulariaceae</taxon>
        <taxon>Genlisea</taxon>
    </lineage>
</organism>
<evidence type="ECO:0000256" key="7">
    <source>
        <dbReference type="ARBA" id="ARBA00023136"/>
    </source>
</evidence>
<feature type="transmembrane region" description="Helical" evidence="9">
    <location>
        <begin position="104"/>
        <end position="124"/>
    </location>
</feature>
<comment type="similarity">
    <text evidence="2">Belongs to the aromatic acid exporter (TC 2.A.85) family.</text>
</comment>
<keyword evidence="11" id="KW-1185">Reference proteome</keyword>
<evidence type="ECO:0000256" key="1">
    <source>
        <dbReference type="ARBA" id="ARBA00004141"/>
    </source>
</evidence>
<keyword evidence="7 9" id="KW-0472">Membrane</keyword>
<evidence type="ECO:0000256" key="8">
    <source>
        <dbReference type="ARBA" id="ARBA00023303"/>
    </source>
</evidence>
<dbReference type="Proteomes" id="UP000015453">
    <property type="component" value="Unassembled WGS sequence"/>
</dbReference>
<gene>
    <name evidence="10" type="ORF">M569_00561</name>
</gene>
<keyword evidence="4 9" id="KW-0812">Transmembrane</keyword>
<dbReference type="Pfam" id="PF11744">
    <property type="entry name" value="ALMT"/>
    <property type="match status" value="1"/>
</dbReference>